<organism evidence="10 11">
    <name type="scientific">Rotaria magnacalcarata</name>
    <dbReference type="NCBI Taxonomy" id="392030"/>
    <lineage>
        <taxon>Eukaryota</taxon>
        <taxon>Metazoa</taxon>
        <taxon>Spiralia</taxon>
        <taxon>Gnathifera</taxon>
        <taxon>Rotifera</taxon>
        <taxon>Eurotatoria</taxon>
        <taxon>Bdelloidea</taxon>
        <taxon>Philodinida</taxon>
        <taxon>Philodinidae</taxon>
        <taxon>Rotaria</taxon>
    </lineage>
</organism>
<evidence type="ECO:0000256" key="7">
    <source>
        <dbReference type="SAM" id="MobiDB-lite"/>
    </source>
</evidence>
<dbReference type="CDD" id="cd09274">
    <property type="entry name" value="RNase_HI_RT_Ty3"/>
    <property type="match status" value="1"/>
</dbReference>
<evidence type="ECO:0000256" key="2">
    <source>
        <dbReference type="ARBA" id="ARBA00022695"/>
    </source>
</evidence>
<dbReference type="PROSITE" id="PS50878">
    <property type="entry name" value="RT_POL"/>
    <property type="match status" value="1"/>
</dbReference>
<dbReference type="Gene3D" id="3.10.10.10">
    <property type="entry name" value="HIV Type 1 Reverse Transcriptase, subunit A, domain 1"/>
    <property type="match status" value="1"/>
</dbReference>
<name>A0A815CVM7_9BILA</name>
<dbReference type="FunFam" id="1.10.340.70:FF:000001">
    <property type="entry name" value="Retrovirus-related Pol polyprotein from transposon gypsy-like Protein"/>
    <property type="match status" value="1"/>
</dbReference>
<dbReference type="PANTHER" id="PTHR37984:SF5">
    <property type="entry name" value="PROTEIN NYNRIN-LIKE"/>
    <property type="match status" value="1"/>
</dbReference>
<dbReference type="SUPFAM" id="SSF56672">
    <property type="entry name" value="DNA/RNA polymerases"/>
    <property type="match status" value="1"/>
</dbReference>
<dbReference type="InterPro" id="IPR050951">
    <property type="entry name" value="Retrovirus_Pol_polyprotein"/>
</dbReference>
<evidence type="ECO:0000256" key="1">
    <source>
        <dbReference type="ARBA" id="ARBA00022679"/>
    </source>
</evidence>
<dbReference type="InterPro" id="IPR043502">
    <property type="entry name" value="DNA/RNA_pol_sf"/>
</dbReference>
<dbReference type="Gene3D" id="1.10.340.70">
    <property type="match status" value="1"/>
</dbReference>
<dbReference type="GO" id="GO:0003676">
    <property type="term" value="F:nucleic acid binding"/>
    <property type="evidence" value="ECO:0007669"/>
    <property type="project" value="InterPro"/>
</dbReference>
<dbReference type="AlphaFoldDB" id="A0A815CVM7"/>
<keyword evidence="2" id="KW-0548">Nucleotidyltransferase</keyword>
<feature type="domain" description="Reverse transcriptase" evidence="8">
    <location>
        <begin position="149"/>
        <end position="328"/>
    </location>
</feature>
<dbReference type="FunFam" id="3.30.70.270:FF:000020">
    <property type="entry name" value="Transposon Tf2-6 polyprotein-like Protein"/>
    <property type="match status" value="1"/>
</dbReference>
<keyword evidence="1" id="KW-0808">Transferase</keyword>
<evidence type="ECO:0000256" key="5">
    <source>
        <dbReference type="ARBA" id="ARBA00022801"/>
    </source>
</evidence>
<evidence type="ECO:0000256" key="6">
    <source>
        <dbReference type="ARBA" id="ARBA00022918"/>
    </source>
</evidence>
<dbReference type="InterPro" id="IPR041373">
    <property type="entry name" value="RT_RNaseH"/>
</dbReference>
<dbReference type="Pfam" id="PF17917">
    <property type="entry name" value="RT_RNaseH"/>
    <property type="match status" value="1"/>
</dbReference>
<feature type="region of interest" description="Disordered" evidence="7">
    <location>
        <begin position="584"/>
        <end position="619"/>
    </location>
</feature>
<dbReference type="GO" id="GO:0004519">
    <property type="term" value="F:endonuclease activity"/>
    <property type="evidence" value="ECO:0007669"/>
    <property type="project" value="UniProtKB-KW"/>
</dbReference>
<comment type="caution">
    <text evidence="10">The sequence shown here is derived from an EMBL/GenBank/DDBJ whole genome shotgun (WGS) entry which is preliminary data.</text>
</comment>
<dbReference type="Pfam" id="PF00665">
    <property type="entry name" value="rve"/>
    <property type="match status" value="1"/>
</dbReference>
<keyword evidence="3" id="KW-0540">Nuclease</keyword>
<dbReference type="Gene3D" id="3.30.420.10">
    <property type="entry name" value="Ribonuclease H-like superfamily/Ribonuclease H"/>
    <property type="match status" value="2"/>
</dbReference>
<dbReference type="PROSITE" id="PS50994">
    <property type="entry name" value="INTEGRASE"/>
    <property type="match status" value="1"/>
</dbReference>
<dbReference type="GO" id="GO:0016787">
    <property type="term" value="F:hydrolase activity"/>
    <property type="evidence" value="ECO:0007669"/>
    <property type="project" value="UniProtKB-KW"/>
</dbReference>
<keyword evidence="6" id="KW-0695">RNA-directed DNA polymerase</keyword>
<dbReference type="EMBL" id="CAJNOV010007432">
    <property type="protein sequence ID" value="CAF1285292.1"/>
    <property type="molecule type" value="Genomic_DNA"/>
</dbReference>
<dbReference type="InterPro" id="IPR001584">
    <property type="entry name" value="Integrase_cat-core"/>
</dbReference>
<dbReference type="FunFam" id="3.30.420.10:FF:000032">
    <property type="entry name" value="Retrovirus-related Pol polyprotein from transposon 297-like Protein"/>
    <property type="match status" value="1"/>
</dbReference>
<reference evidence="10" key="1">
    <citation type="submission" date="2021-02" db="EMBL/GenBank/DDBJ databases">
        <authorList>
            <person name="Nowell W R."/>
        </authorList>
    </citation>
    <scope>NUCLEOTIDE SEQUENCE</scope>
</reference>
<dbReference type="InterPro" id="IPR036397">
    <property type="entry name" value="RNaseH_sf"/>
</dbReference>
<evidence type="ECO:0000259" key="8">
    <source>
        <dbReference type="PROSITE" id="PS50878"/>
    </source>
</evidence>
<evidence type="ECO:0000313" key="10">
    <source>
        <dbReference type="EMBL" id="CAF1285292.1"/>
    </source>
</evidence>
<dbReference type="SUPFAM" id="SSF53098">
    <property type="entry name" value="Ribonuclease H-like"/>
    <property type="match status" value="2"/>
</dbReference>
<dbReference type="InterPro" id="IPR041588">
    <property type="entry name" value="Integrase_H2C2"/>
</dbReference>
<dbReference type="InterPro" id="IPR012337">
    <property type="entry name" value="RNaseH-like_sf"/>
</dbReference>
<dbReference type="Pfam" id="PF00078">
    <property type="entry name" value="RVT_1"/>
    <property type="match status" value="1"/>
</dbReference>
<dbReference type="GO" id="GO:0003964">
    <property type="term" value="F:RNA-directed DNA polymerase activity"/>
    <property type="evidence" value="ECO:0007669"/>
    <property type="project" value="UniProtKB-KW"/>
</dbReference>
<dbReference type="Proteomes" id="UP000663855">
    <property type="component" value="Unassembled WGS sequence"/>
</dbReference>
<dbReference type="GO" id="GO:0015074">
    <property type="term" value="P:DNA integration"/>
    <property type="evidence" value="ECO:0007669"/>
    <property type="project" value="InterPro"/>
</dbReference>
<dbReference type="Gene3D" id="3.30.70.270">
    <property type="match status" value="2"/>
</dbReference>
<dbReference type="InterPro" id="IPR000477">
    <property type="entry name" value="RT_dom"/>
</dbReference>
<dbReference type="FunFam" id="3.10.20.370:FF:000001">
    <property type="entry name" value="Retrovirus-related Pol polyprotein from transposon 17.6-like protein"/>
    <property type="match status" value="1"/>
</dbReference>
<accession>A0A815CVM7</accession>
<evidence type="ECO:0000259" key="9">
    <source>
        <dbReference type="PROSITE" id="PS50994"/>
    </source>
</evidence>
<proteinExistence type="predicted"/>
<protein>
    <submittedName>
        <fullName evidence="10">Uncharacterized protein</fullName>
    </submittedName>
</protein>
<dbReference type="InterPro" id="IPR043128">
    <property type="entry name" value="Rev_trsase/Diguanyl_cyclase"/>
</dbReference>
<dbReference type="PANTHER" id="PTHR37984">
    <property type="entry name" value="PROTEIN CBG26694"/>
    <property type="match status" value="1"/>
</dbReference>
<evidence type="ECO:0000313" key="11">
    <source>
        <dbReference type="Proteomes" id="UP000663855"/>
    </source>
</evidence>
<keyword evidence="5" id="KW-0378">Hydrolase</keyword>
<keyword evidence="4" id="KW-0255">Endonuclease</keyword>
<gene>
    <name evidence="10" type="ORF">CJN711_LOCUS16194</name>
</gene>
<dbReference type="CDD" id="cd01647">
    <property type="entry name" value="RT_LTR"/>
    <property type="match status" value="1"/>
</dbReference>
<dbReference type="Pfam" id="PF17921">
    <property type="entry name" value="Integrase_H2C2"/>
    <property type="match status" value="1"/>
</dbReference>
<evidence type="ECO:0000256" key="4">
    <source>
        <dbReference type="ARBA" id="ARBA00022759"/>
    </source>
</evidence>
<sequence>MIPRNTSLGFISPIDPVADINVIQDLTNTSNHIFSEHPSLFSCVHCNVPFSSETTLYDHLLEFCNKHLTCTTRIISNLVEHITDPVKQRKVYLLLHQYYQLFDNSCFKGIYCSPQHAINTDSHSPLAEHPRRTSFFNKQLIASEVKKMLDNGIISPSHSPWASPVVIVKKRDGSPRFCIDFRRLNSITRKDVYPLPRIDDVIEKLNGSTIFSKLDLRSGYFQVPLAADERDKTAFITTDGLWQFNRLPQGLKNSPSVFQRLMNQTLGTLRWDICLAYLDDIVVYSTSFTQHLIDVDKVCQALYQSNFKLNYDKCSFFNQEITFLGHKINMEGCSPTDDNVRAILHCPIPNSSKAAHSFLQIVGFYRKFIPGFAQISSPLNKFTRKGFPFIWSDVEQSSFDQLKVAITSPAVLILPDPSQMYTIRTDASRVGIGAVLLQQPTSNNNTDSNISSYKPVAFASRSLKSAEKNYSAIELEALAIWWSITQKFRSYVEGQRFILETDHKPLLSLMKKPYHNSRIERWMTMLQQYDIIIKHISGKDNTTADALSRYPVDKPDAIEDELPHLITSSTQTDDKLINVVTTRSMTRKRPLSPHPATLLPSTTSKISSPPPSALTPSNNTSFSSIKNVQILFDHNTLNQHQNQDPSIWKIKNTYPLDPKYTIDAHHVLSKLITRKSGQVLSLCYIPPSLVLNVLLAYHDSTFNGAHFGIKRTFYKVRDRFFWPNMYKDIKQHILSCIHCRKIKPSRRKPDGHLVSIEPPRGVWERIAMDYVGPVPESASGNKYFLVLTDLFSKFVVTKAVPDNTSITAAKFLLYDVFMIYGVPLEILTDNGQHFSSALYDSLLTLTGCCHIKTTPYNPQANGQFERHNATLLPNLIALSNRSKSNWDDKLLPTTFNYNSTRHDSTYNPQANGQCERHNATLLPNLIALSNRSKSNWDDKLLPTTFNYNSTRHDSTGYTPFEFMFARHPRFITDLNSSLTTTHNISHYHHTMEQFIEHVKIAARENTLRNQHLAKQRFDQNRANPQYSVGRTVLIRNRNSTMNKFSPKFVGPYTIINRIRDKTYIVQHEGSGRRVQVTVQDIRSLNYCI</sequence>
<feature type="domain" description="Integrase catalytic" evidence="9">
    <location>
        <begin position="754"/>
        <end position="967"/>
    </location>
</feature>
<evidence type="ECO:0000256" key="3">
    <source>
        <dbReference type="ARBA" id="ARBA00022722"/>
    </source>
</evidence>